<name>A0A177TSE5_9BASI</name>
<dbReference type="PRINTS" id="PR00069">
    <property type="entry name" value="ALDKETRDTASE"/>
</dbReference>
<dbReference type="PANTHER" id="PTHR43625">
    <property type="entry name" value="AFLATOXIN B1 ALDEHYDE REDUCTASE"/>
    <property type="match status" value="1"/>
</dbReference>
<accession>A0A177TSE5</accession>
<reference evidence="3" key="2">
    <citation type="journal article" date="2019" name="IMA Fungus">
        <title>Genome sequencing and comparison of five Tilletia species to identify candidate genes for the detection of regulated species infecting wheat.</title>
        <authorList>
            <person name="Nguyen H.D.T."/>
            <person name="Sultana T."/>
            <person name="Kesanakurti P."/>
            <person name="Hambleton S."/>
        </authorList>
    </citation>
    <scope>NUCLEOTIDE SEQUENCE</scope>
    <source>
        <strain evidence="3">DAOMC 236416</strain>
    </source>
</reference>
<evidence type="ECO:0000313" key="3">
    <source>
        <dbReference type="EMBL" id="KAE8260180.1"/>
    </source>
</evidence>
<dbReference type="Pfam" id="PF00248">
    <property type="entry name" value="Aldo_ket_red"/>
    <property type="match status" value="1"/>
</dbReference>
<reference evidence="3" key="1">
    <citation type="submission" date="2016-04" db="EMBL/GenBank/DDBJ databases">
        <authorList>
            <person name="Nguyen H.D."/>
            <person name="Samba Siva P."/>
            <person name="Cullis J."/>
            <person name="Levesque C.A."/>
            <person name="Hambleton S."/>
        </authorList>
    </citation>
    <scope>NUCLEOTIDE SEQUENCE</scope>
    <source>
        <strain evidence="3">DAOMC 236416</strain>
    </source>
</reference>
<dbReference type="SUPFAM" id="SSF51430">
    <property type="entry name" value="NAD(P)-linked oxidoreductase"/>
    <property type="match status" value="1"/>
</dbReference>
<dbReference type="InterPro" id="IPR036812">
    <property type="entry name" value="NAD(P)_OxRdtase_dom_sf"/>
</dbReference>
<protein>
    <recommendedName>
        <fullName evidence="2">NADP-dependent oxidoreductase domain-containing protein</fullName>
    </recommendedName>
</protein>
<dbReference type="InterPro" id="IPR023210">
    <property type="entry name" value="NADP_OxRdtase_dom"/>
</dbReference>
<evidence type="ECO:0000256" key="1">
    <source>
        <dbReference type="ARBA" id="ARBA00023002"/>
    </source>
</evidence>
<keyword evidence="1" id="KW-0560">Oxidoreductase</keyword>
<dbReference type="Proteomes" id="UP000077521">
    <property type="component" value="Unassembled WGS sequence"/>
</dbReference>
<dbReference type="OrthoDB" id="37537at2759"/>
<organism evidence="3 4">
    <name type="scientific">Tilletia indica</name>
    <dbReference type="NCBI Taxonomy" id="43049"/>
    <lineage>
        <taxon>Eukaryota</taxon>
        <taxon>Fungi</taxon>
        <taxon>Dikarya</taxon>
        <taxon>Basidiomycota</taxon>
        <taxon>Ustilaginomycotina</taxon>
        <taxon>Exobasidiomycetes</taxon>
        <taxon>Tilletiales</taxon>
        <taxon>Tilletiaceae</taxon>
        <taxon>Tilletia</taxon>
    </lineage>
</organism>
<dbReference type="EMBL" id="LWDF02000016">
    <property type="protein sequence ID" value="KAE8260180.1"/>
    <property type="molecule type" value="Genomic_DNA"/>
</dbReference>
<feature type="domain" description="NADP-dependent oxidoreductase" evidence="2">
    <location>
        <begin position="19"/>
        <end position="319"/>
    </location>
</feature>
<dbReference type="InterPro" id="IPR020471">
    <property type="entry name" value="AKR"/>
</dbReference>
<sequence>MSAIPQRELGNTGVKLPAIGYGAMGLAAFYGKPKPQSDVDACLSELLKQDVQMIDTSDIYTDFTTGKMGLNEEQIARFLKANPEARKKFFIATKFAFSLAAGGFEMKGDREYVLKACQDSLDRLQIDQIDLYYAHRPTDTPVEETVGAMKELQDAGKIRFIGVSEYTVEQLEAANKVAHIDAYQIEVSPFTPEIFENGLADWCEKNGTAIVAYSPLGRGFITRTINSPEDFEEGDFRKNSPRYEGENFKKNLELVDALEHIGKAKGHTAGQIAIAWVLHKSKNIIPIPGSTKPERIAENVVGAKIELSQEDLKEIDDIIKSFTVSGARYPAGMTTAF</sequence>
<proteinExistence type="predicted"/>
<dbReference type="AlphaFoldDB" id="A0A177TSE5"/>
<evidence type="ECO:0000313" key="4">
    <source>
        <dbReference type="Proteomes" id="UP000077521"/>
    </source>
</evidence>
<gene>
    <name evidence="3" type="ORF">A4X13_0g511</name>
</gene>
<dbReference type="GO" id="GO:0005737">
    <property type="term" value="C:cytoplasm"/>
    <property type="evidence" value="ECO:0007669"/>
    <property type="project" value="TreeGrafter"/>
</dbReference>
<keyword evidence="4" id="KW-1185">Reference proteome</keyword>
<dbReference type="PANTHER" id="PTHR43625:SF40">
    <property type="entry name" value="ALDO-KETO REDUCTASE YAKC [NADP(+)]"/>
    <property type="match status" value="1"/>
</dbReference>
<evidence type="ECO:0000259" key="2">
    <source>
        <dbReference type="Pfam" id="PF00248"/>
    </source>
</evidence>
<comment type="caution">
    <text evidence="3">The sequence shown here is derived from an EMBL/GenBank/DDBJ whole genome shotgun (WGS) entry which is preliminary data.</text>
</comment>
<dbReference type="GO" id="GO:0016491">
    <property type="term" value="F:oxidoreductase activity"/>
    <property type="evidence" value="ECO:0007669"/>
    <property type="project" value="UniProtKB-KW"/>
</dbReference>
<dbReference type="Gene3D" id="3.20.20.100">
    <property type="entry name" value="NADP-dependent oxidoreductase domain"/>
    <property type="match status" value="1"/>
</dbReference>
<dbReference type="InterPro" id="IPR050791">
    <property type="entry name" value="Aldo-Keto_reductase"/>
</dbReference>